<dbReference type="AlphaFoldDB" id="A0A645HNF1"/>
<protein>
    <submittedName>
        <fullName evidence="1">Uncharacterized protein</fullName>
    </submittedName>
</protein>
<comment type="caution">
    <text evidence="1">The sequence shown here is derived from an EMBL/GenBank/DDBJ whole genome shotgun (WGS) entry which is preliminary data.</text>
</comment>
<dbReference type="EMBL" id="VSSQ01095782">
    <property type="protein sequence ID" value="MPN39769.1"/>
    <property type="molecule type" value="Genomic_DNA"/>
</dbReference>
<sequence>MGNTVVFIYIMAVVCGYKRDARFFVNLYKRRVYGFLFLDAMVLKLKEKITPAENAVIFKSNFFGLFVAGVKNCLRNGSRKACA</sequence>
<accession>A0A645HNF1</accession>
<gene>
    <name evidence="1" type="ORF">SDC9_187299</name>
</gene>
<name>A0A645HNF1_9ZZZZ</name>
<organism evidence="1">
    <name type="scientific">bioreactor metagenome</name>
    <dbReference type="NCBI Taxonomy" id="1076179"/>
    <lineage>
        <taxon>unclassified sequences</taxon>
        <taxon>metagenomes</taxon>
        <taxon>ecological metagenomes</taxon>
    </lineage>
</organism>
<reference evidence="1" key="1">
    <citation type="submission" date="2019-08" db="EMBL/GenBank/DDBJ databases">
        <authorList>
            <person name="Kucharzyk K."/>
            <person name="Murdoch R.W."/>
            <person name="Higgins S."/>
            <person name="Loffler F."/>
        </authorList>
    </citation>
    <scope>NUCLEOTIDE SEQUENCE</scope>
</reference>
<evidence type="ECO:0000313" key="1">
    <source>
        <dbReference type="EMBL" id="MPN39769.1"/>
    </source>
</evidence>
<proteinExistence type="predicted"/>